<organism evidence="11 12">
    <name type="scientific">Catenovulum agarivorans DS-2</name>
    <dbReference type="NCBI Taxonomy" id="1328313"/>
    <lineage>
        <taxon>Bacteria</taxon>
        <taxon>Pseudomonadati</taxon>
        <taxon>Pseudomonadota</taxon>
        <taxon>Gammaproteobacteria</taxon>
        <taxon>Alteromonadales</taxon>
        <taxon>Alteromonadaceae</taxon>
        <taxon>Catenovulum</taxon>
    </lineage>
</organism>
<dbReference type="PANTHER" id="PTHR34982">
    <property type="entry name" value="YOP PROTEINS TRANSLOCATION PROTEIN L"/>
    <property type="match status" value="1"/>
</dbReference>
<comment type="function">
    <text evidence="1">Needed for flagellar regrowth and assembly.</text>
</comment>
<keyword evidence="5" id="KW-0813">Transport</keyword>
<dbReference type="AlphaFoldDB" id="W7QCT3"/>
<dbReference type="PANTHER" id="PTHR34982:SF1">
    <property type="entry name" value="FLAGELLAR ASSEMBLY PROTEIN FLIH"/>
    <property type="match status" value="1"/>
</dbReference>
<keyword evidence="11" id="KW-0966">Cell projection</keyword>
<evidence type="ECO:0000313" key="12">
    <source>
        <dbReference type="Proteomes" id="UP000019276"/>
    </source>
</evidence>
<keyword evidence="7" id="KW-1005">Bacterial flagellum biogenesis</keyword>
<keyword evidence="8" id="KW-0653">Protein transport</keyword>
<dbReference type="Proteomes" id="UP000019276">
    <property type="component" value="Unassembled WGS sequence"/>
</dbReference>
<keyword evidence="11" id="KW-0282">Flagellum</keyword>
<evidence type="ECO:0000256" key="3">
    <source>
        <dbReference type="ARBA" id="ARBA00006602"/>
    </source>
</evidence>
<dbReference type="eggNOG" id="COG1317">
    <property type="taxonomic scope" value="Bacteria"/>
</dbReference>
<name>W7QCT3_9ALTE</name>
<evidence type="ECO:0000256" key="4">
    <source>
        <dbReference type="ARBA" id="ARBA00016507"/>
    </source>
</evidence>
<proteinExistence type="inferred from homology"/>
<evidence type="ECO:0000256" key="9">
    <source>
        <dbReference type="ARBA" id="ARBA00023225"/>
    </source>
</evidence>
<dbReference type="GO" id="GO:0071973">
    <property type="term" value="P:bacterial-type flagellum-dependent cell motility"/>
    <property type="evidence" value="ECO:0007669"/>
    <property type="project" value="InterPro"/>
</dbReference>
<evidence type="ECO:0000259" key="10">
    <source>
        <dbReference type="Pfam" id="PF02108"/>
    </source>
</evidence>
<dbReference type="NCBIfam" id="NF004270">
    <property type="entry name" value="PRK05687.2-1"/>
    <property type="match status" value="1"/>
</dbReference>
<comment type="caution">
    <text evidence="11">The sequence shown here is derived from an EMBL/GenBank/DDBJ whole genome shotgun (WGS) entry which is preliminary data.</text>
</comment>
<keyword evidence="11" id="KW-0969">Cilium</keyword>
<evidence type="ECO:0000256" key="8">
    <source>
        <dbReference type="ARBA" id="ARBA00022927"/>
    </source>
</evidence>
<dbReference type="InterPro" id="IPR000563">
    <property type="entry name" value="Flag_FliH"/>
</dbReference>
<comment type="subcellular location">
    <subcellularLocation>
        <location evidence="2">Cytoplasm</location>
    </subcellularLocation>
</comment>
<dbReference type="OrthoDB" id="8480773at2"/>
<dbReference type="GO" id="GO:0009288">
    <property type="term" value="C:bacterial-type flagellum"/>
    <property type="evidence" value="ECO:0007669"/>
    <property type="project" value="InterPro"/>
</dbReference>
<keyword evidence="12" id="KW-1185">Reference proteome</keyword>
<evidence type="ECO:0000256" key="1">
    <source>
        <dbReference type="ARBA" id="ARBA00003041"/>
    </source>
</evidence>
<dbReference type="GO" id="GO:0005829">
    <property type="term" value="C:cytosol"/>
    <property type="evidence" value="ECO:0007669"/>
    <property type="project" value="TreeGrafter"/>
</dbReference>
<dbReference type="InterPro" id="IPR018035">
    <property type="entry name" value="Flagellar_FliH/T3SS_HrpE"/>
</dbReference>
<dbReference type="PRINTS" id="PR01003">
    <property type="entry name" value="FLGFLIH"/>
</dbReference>
<feature type="domain" description="Flagellar assembly protein FliH/Type III secretion system HrpE" evidence="10">
    <location>
        <begin position="129"/>
        <end position="253"/>
    </location>
</feature>
<evidence type="ECO:0000256" key="2">
    <source>
        <dbReference type="ARBA" id="ARBA00004496"/>
    </source>
</evidence>
<dbReference type="GO" id="GO:0015031">
    <property type="term" value="P:protein transport"/>
    <property type="evidence" value="ECO:0007669"/>
    <property type="project" value="UniProtKB-KW"/>
</dbReference>
<keyword evidence="6" id="KW-0963">Cytoplasm</keyword>
<dbReference type="InterPro" id="IPR051472">
    <property type="entry name" value="T3SS_Stator/FliH"/>
</dbReference>
<protein>
    <recommendedName>
        <fullName evidence="4">Flagellar assembly protein FliH</fullName>
    </recommendedName>
</protein>
<dbReference type="GO" id="GO:0044781">
    <property type="term" value="P:bacterial-type flagellum organization"/>
    <property type="evidence" value="ECO:0007669"/>
    <property type="project" value="UniProtKB-KW"/>
</dbReference>
<sequence>MTEDQRKLNKAVLSEQAKADAKAWHIPVVEDDGTHVPEGYTNALGKKKGWVYEEPEPEPEPPKPPTIEEIEAIRQAAYDEGFNEGKAEGFAKGEAEGKEQGYQEGFAAGQEAGHADGLASGTGLMEEKAQIWNQLISQLDNPIEQLDEQVESELIDLAVALAKQVIQTELTTNPDIIQQSLKQAADKLPFNTQQCFILVNPEDFEQVVSQYGEQELARRNWHIQTDPNVSRGSVEIKTETSSISFDINQRVKEVFDQFL</sequence>
<dbReference type="PATRIC" id="fig|1328313.3.peg.2324"/>
<dbReference type="STRING" id="1328313.DS2_11358"/>
<comment type="similarity">
    <text evidence="3">Belongs to the FliH family.</text>
</comment>
<dbReference type="RefSeq" id="WP_035014902.1">
    <property type="nucleotide sequence ID" value="NZ_ARZY01000020.1"/>
</dbReference>
<evidence type="ECO:0000256" key="6">
    <source>
        <dbReference type="ARBA" id="ARBA00022490"/>
    </source>
</evidence>
<dbReference type="GO" id="GO:0003774">
    <property type="term" value="F:cytoskeletal motor activity"/>
    <property type="evidence" value="ECO:0007669"/>
    <property type="project" value="InterPro"/>
</dbReference>
<keyword evidence="9" id="KW-1006">Bacterial flagellum protein export</keyword>
<dbReference type="Pfam" id="PF02108">
    <property type="entry name" value="FliH"/>
    <property type="match status" value="1"/>
</dbReference>
<dbReference type="EMBL" id="ARZY01000020">
    <property type="protein sequence ID" value="EWH09726.1"/>
    <property type="molecule type" value="Genomic_DNA"/>
</dbReference>
<reference evidence="11 12" key="1">
    <citation type="journal article" date="2014" name="Genome Announc.">
        <title>Draft Genome Sequence of the Agar-Degrading Bacterium Catenovulum sp. Strain DS-2, Isolated from Intestines of Haliotis diversicolor.</title>
        <authorList>
            <person name="Shan D."/>
            <person name="Li X."/>
            <person name="Gu Z."/>
            <person name="Wei G."/>
            <person name="Gao Z."/>
            <person name="Shao Z."/>
        </authorList>
    </citation>
    <scope>NUCLEOTIDE SEQUENCE [LARGE SCALE GENOMIC DNA]</scope>
    <source>
        <strain evidence="11 12">DS-2</strain>
    </source>
</reference>
<evidence type="ECO:0000256" key="7">
    <source>
        <dbReference type="ARBA" id="ARBA00022795"/>
    </source>
</evidence>
<evidence type="ECO:0000313" key="11">
    <source>
        <dbReference type="EMBL" id="EWH09726.1"/>
    </source>
</evidence>
<gene>
    <name evidence="11" type="ORF">DS2_11358</name>
</gene>
<accession>W7QCT3</accession>
<evidence type="ECO:0000256" key="5">
    <source>
        <dbReference type="ARBA" id="ARBA00022448"/>
    </source>
</evidence>